<reference evidence="2" key="1">
    <citation type="journal article" date="2019" name="Environ. Microbiol.">
        <title>Fungal ecological strategies reflected in gene transcription - a case study of two litter decomposers.</title>
        <authorList>
            <person name="Barbi F."/>
            <person name="Kohler A."/>
            <person name="Barry K."/>
            <person name="Baskaran P."/>
            <person name="Daum C."/>
            <person name="Fauchery L."/>
            <person name="Ihrmark K."/>
            <person name="Kuo A."/>
            <person name="LaButti K."/>
            <person name="Lipzen A."/>
            <person name="Morin E."/>
            <person name="Grigoriev I.V."/>
            <person name="Henrissat B."/>
            <person name="Lindahl B."/>
            <person name="Martin F."/>
        </authorList>
    </citation>
    <scope>NUCLEOTIDE SEQUENCE</scope>
    <source>
        <strain evidence="2">JB14</strain>
    </source>
</reference>
<keyword evidence="3" id="KW-1185">Reference proteome</keyword>
<sequence>MLVLASQDVFQAIFPPSVYKSLLCRKFDVIKATCPEYTMSDSFSLPETLVQLGEQALQPLSWTPLTWVLVITLAITLGVRRTVLMYFPFVTMKRLRKIADRTDEALGRYKNI</sequence>
<accession>A0A6A4HVA9</accession>
<keyword evidence="1" id="KW-0472">Membrane</keyword>
<name>A0A6A4HVA9_9AGAR</name>
<evidence type="ECO:0000313" key="3">
    <source>
        <dbReference type="Proteomes" id="UP000799118"/>
    </source>
</evidence>
<feature type="transmembrane region" description="Helical" evidence="1">
    <location>
        <begin position="65"/>
        <end position="87"/>
    </location>
</feature>
<dbReference type="AlphaFoldDB" id="A0A6A4HVA9"/>
<keyword evidence="1" id="KW-0812">Transmembrane</keyword>
<dbReference type="EMBL" id="ML769455">
    <property type="protein sequence ID" value="KAE9400605.1"/>
    <property type="molecule type" value="Genomic_DNA"/>
</dbReference>
<protein>
    <submittedName>
        <fullName evidence="2">Uncharacterized protein</fullName>
    </submittedName>
</protein>
<organism evidence="2 3">
    <name type="scientific">Gymnopus androsaceus JB14</name>
    <dbReference type="NCBI Taxonomy" id="1447944"/>
    <lineage>
        <taxon>Eukaryota</taxon>
        <taxon>Fungi</taxon>
        <taxon>Dikarya</taxon>
        <taxon>Basidiomycota</taxon>
        <taxon>Agaricomycotina</taxon>
        <taxon>Agaricomycetes</taxon>
        <taxon>Agaricomycetidae</taxon>
        <taxon>Agaricales</taxon>
        <taxon>Marasmiineae</taxon>
        <taxon>Omphalotaceae</taxon>
        <taxon>Gymnopus</taxon>
    </lineage>
</organism>
<dbReference type="OrthoDB" id="10613400at2759"/>
<evidence type="ECO:0000313" key="2">
    <source>
        <dbReference type="EMBL" id="KAE9400605.1"/>
    </source>
</evidence>
<proteinExistence type="predicted"/>
<keyword evidence="1" id="KW-1133">Transmembrane helix</keyword>
<dbReference type="Proteomes" id="UP000799118">
    <property type="component" value="Unassembled WGS sequence"/>
</dbReference>
<gene>
    <name evidence="2" type="ORF">BT96DRAFT_643661</name>
</gene>
<evidence type="ECO:0000256" key="1">
    <source>
        <dbReference type="SAM" id="Phobius"/>
    </source>
</evidence>